<evidence type="ECO:0000259" key="1">
    <source>
        <dbReference type="PROSITE" id="PS50280"/>
    </source>
</evidence>
<dbReference type="Proteomes" id="UP000214365">
    <property type="component" value="Unassembled WGS sequence"/>
</dbReference>
<dbReference type="SUPFAM" id="SSF82199">
    <property type="entry name" value="SET domain"/>
    <property type="match status" value="1"/>
</dbReference>
<proteinExistence type="predicted"/>
<dbReference type="InterPro" id="IPR050600">
    <property type="entry name" value="SETD3_SETD6_MTase"/>
</dbReference>
<organism evidence="2 3">
    <name type="scientific">Talaromyces atroroseus</name>
    <dbReference type="NCBI Taxonomy" id="1441469"/>
    <lineage>
        <taxon>Eukaryota</taxon>
        <taxon>Fungi</taxon>
        <taxon>Dikarya</taxon>
        <taxon>Ascomycota</taxon>
        <taxon>Pezizomycotina</taxon>
        <taxon>Eurotiomycetes</taxon>
        <taxon>Eurotiomycetidae</taxon>
        <taxon>Eurotiales</taxon>
        <taxon>Trichocomaceae</taxon>
        <taxon>Talaromyces</taxon>
        <taxon>Talaromyces sect. Trachyspermi</taxon>
    </lineage>
</organism>
<dbReference type="PANTHER" id="PTHR13271:SF137">
    <property type="entry name" value="SET DOMAIN-CONTAINING PROTEIN"/>
    <property type="match status" value="1"/>
</dbReference>
<evidence type="ECO:0000313" key="2">
    <source>
        <dbReference type="EMBL" id="OKL63442.1"/>
    </source>
</evidence>
<keyword evidence="3" id="KW-1185">Reference proteome</keyword>
<accession>A0A1Q5QBW4</accession>
<gene>
    <name evidence="2" type="ORF">UA08_01982</name>
</gene>
<dbReference type="AlphaFoldDB" id="A0A1Q5QBW4"/>
<dbReference type="EMBL" id="LFMY01000002">
    <property type="protein sequence ID" value="OKL63442.1"/>
    <property type="molecule type" value="Genomic_DNA"/>
</dbReference>
<evidence type="ECO:0000313" key="3">
    <source>
        <dbReference type="Proteomes" id="UP000214365"/>
    </source>
</evidence>
<reference evidence="2 3" key="1">
    <citation type="submission" date="2015-06" db="EMBL/GenBank/DDBJ databases">
        <title>Talaromyces atroroseus IBT 11181 draft genome.</title>
        <authorList>
            <person name="Rasmussen K.B."/>
            <person name="Rasmussen S."/>
            <person name="Petersen B."/>
            <person name="Sicheritz-Ponten T."/>
            <person name="Mortensen U.H."/>
            <person name="Thrane U."/>
        </authorList>
    </citation>
    <scope>NUCLEOTIDE SEQUENCE [LARGE SCALE GENOMIC DNA]</scope>
    <source>
        <strain evidence="2 3">IBT 11181</strain>
    </source>
</reference>
<protein>
    <recommendedName>
        <fullName evidence="1">SET domain-containing protein</fullName>
    </recommendedName>
</protein>
<feature type="domain" description="SET" evidence="1">
    <location>
        <begin position="26"/>
        <end position="297"/>
    </location>
</feature>
<dbReference type="STRING" id="1441469.A0A1Q5QBW4"/>
<dbReference type="InterPro" id="IPR001214">
    <property type="entry name" value="SET_dom"/>
</dbReference>
<dbReference type="PANTHER" id="PTHR13271">
    <property type="entry name" value="UNCHARACTERIZED PUTATIVE METHYLTRANSFERASE"/>
    <property type="match status" value="1"/>
</dbReference>
<dbReference type="GeneID" id="31001737"/>
<dbReference type="Gene3D" id="3.90.1410.10">
    <property type="entry name" value="set domain protein methyltransferase, domain 1"/>
    <property type="match status" value="1"/>
</dbReference>
<comment type="caution">
    <text evidence="2">The sequence shown here is derived from an EMBL/GenBank/DDBJ whole genome shotgun (WGS) entry which is preliminary data.</text>
</comment>
<dbReference type="GO" id="GO:0016279">
    <property type="term" value="F:protein-lysine N-methyltransferase activity"/>
    <property type="evidence" value="ECO:0007669"/>
    <property type="project" value="UniProtKB-ARBA"/>
</dbReference>
<dbReference type="OrthoDB" id="341421at2759"/>
<name>A0A1Q5QBW4_TALAT</name>
<dbReference type="PROSITE" id="PS50280">
    <property type="entry name" value="SET"/>
    <property type="match status" value="1"/>
</dbReference>
<dbReference type="InterPro" id="IPR046341">
    <property type="entry name" value="SET_dom_sf"/>
</dbReference>
<dbReference type="RefSeq" id="XP_020123563.1">
    <property type="nucleotide sequence ID" value="XM_020261706.1"/>
</dbReference>
<sequence length="380" mass="43404">MSAYSPPGEEHVAFMQWAIDQAVKVNGVEPARIPGRGLGMIATKDIQEDEIMVEVPLSAMLSIDSIPATFVNLFNGKISLQGLLAAFFTHGDPNILKKFDLWKATWPNMEDLEEGLPILWSKELGGLDLKHNSPNETAIADDLSTSITLPPSASGLWNTFRRKSLVEDYQTKHQNLLIRQEKRLRDAWHDVLAVFPDTNWETFAYYWLIINTRSFYYLMPGQERPEDTNEAMALVPFADYFNHIDNAECDVNFDGQTYTFRATKVYSQSQSLLLFYLYELIPVPPVEKGEEVYMSYGPHPNDFLFIECILAILPSPSASNADKIIKKDGFFLEENESDALYLDDIIFKDFTAAEKEELIFERYYGYVLRIYSHASVSKKL</sequence>